<evidence type="ECO:0000256" key="3">
    <source>
        <dbReference type="ARBA" id="ARBA00012736"/>
    </source>
</evidence>
<comment type="similarity">
    <text evidence="2 12">Belongs to the glycosyl hydrolase 28 family.</text>
</comment>
<evidence type="ECO:0000256" key="12">
    <source>
        <dbReference type="RuleBase" id="RU361169"/>
    </source>
</evidence>
<accession>A0AAW1W1J7</accession>
<evidence type="ECO:0000313" key="15">
    <source>
        <dbReference type="Proteomes" id="UP001457282"/>
    </source>
</evidence>
<keyword evidence="9" id="KW-0961">Cell wall biogenesis/degradation</keyword>
<feature type="signal peptide" evidence="13">
    <location>
        <begin position="1"/>
        <end position="26"/>
    </location>
</feature>
<dbReference type="AlphaFoldDB" id="A0AAW1W1J7"/>
<comment type="subcellular location">
    <subcellularLocation>
        <location evidence="1">Secreted</location>
        <location evidence="1">Cell wall</location>
    </subcellularLocation>
</comment>
<protein>
    <recommendedName>
        <fullName evidence="3">endo-polygalacturonase</fullName>
        <ecNumber evidence="3">3.2.1.15</ecNumber>
    </recommendedName>
</protein>
<dbReference type="EMBL" id="JBEDUW010000007">
    <property type="protein sequence ID" value="KAK9913084.1"/>
    <property type="molecule type" value="Genomic_DNA"/>
</dbReference>
<dbReference type="EC" id="3.2.1.15" evidence="3"/>
<feature type="active site" evidence="11">
    <location>
        <position position="297"/>
    </location>
</feature>
<proteinExistence type="inferred from homology"/>
<dbReference type="InterPro" id="IPR011050">
    <property type="entry name" value="Pectin_lyase_fold/virulence"/>
</dbReference>
<evidence type="ECO:0000256" key="1">
    <source>
        <dbReference type="ARBA" id="ARBA00004191"/>
    </source>
</evidence>
<dbReference type="Gene3D" id="2.160.20.10">
    <property type="entry name" value="Single-stranded right-handed beta-helix, Pectin lyase-like"/>
    <property type="match status" value="1"/>
</dbReference>
<dbReference type="GO" id="GO:0009901">
    <property type="term" value="P:anther dehiscence"/>
    <property type="evidence" value="ECO:0007669"/>
    <property type="project" value="UniProtKB-ARBA"/>
</dbReference>
<dbReference type="GO" id="GO:0004650">
    <property type="term" value="F:polygalacturonase activity"/>
    <property type="evidence" value="ECO:0007669"/>
    <property type="project" value="UniProtKB-EC"/>
</dbReference>
<comment type="catalytic activity">
    <reaction evidence="10">
        <text>(1,4-alpha-D-galacturonosyl)n+m + H2O = (1,4-alpha-D-galacturonosyl)n + (1,4-alpha-D-galacturonosyl)m.</text>
        <dbReference type="EC" id="3.2.1.15"/>
    </reaction>
</comment>
<evidence type="ECO:0000256" key="6">
    <source>
        <dbReference type="ARBA" id="ARBA00022729"/>
    </source>
</evidence>
<dbReference type="InterPro" id="IPR006626">
    <property type="entry name" value="PbH1"/>
</dbReference>
<dbReference type="GO" id="GO:0010047">
    <property type="term" value="P:fruit dehiscence"/>
    <property type="evidence" value="ECO:0007669"/>
    <property type="project" value="UniProtKB-ARBA"/>
</dbReference>
<evidence type="ECO:0000256" key="7">
    <source>
        <dbReference type="ARBA" id="ARBA00022801"/>
    </source>
</evidence>
<feature type="chain" id="PRO_5043598342" description="endo-polygalacturonase" evidence="13">
    <location>
        <begin position="27"/>
        <end position="450"/>
    </location>
</feature>
<evidence type="ECO:0000256" key="8">
    <source>
        <dbReference type="ARBA" id="ARBA00023295"/>
    </source>
</evidence>
<keyword evidence="6 13" id="KW-0732">Signal</keyword>
<name>A0AAW1W1J7_RUBAR</name>
<evidence type="ECO:0000256" key="9">
    <source>
        <dbReference type="ARBA" id="ARBA00023316"/>
    </source>
</evidence>
<evidence type="ECO:0000256" key="11">
    <source>
        <dbReference type="PROSITE-ProRule" id="PRU10052"/>
    </source>
</evidence>
<evidence type="ECO:0000256" key="13">
    <source>
        <dbReference type="SAM" id="SignalP"/>
    </source>
</evidence>
<evidence type="ECO:0000256" key="5">
    <source>
        <dbReference type="ARBA" id="ARBA00022525"/>
    </source>
</evidence>
<dbReference type="GO" id="GO:0009830">
    <property type="term" value="P:cell wall modification involved in abscission"/>
    <property type="evidence" value="ECO:0007669"/>
    <property type="project" value="UniProtKB-ARBA"/>
</dbReference>
<dbReference type="PANTHER" id="PTHR31375">
    <property type="match status" value="1"/>
</dbReference>
<keyword evidence="4" id="KW-0134">Cell wall</keyword>
<keyword evidence="8 12" id="KW-0326">Glycosidase</keyword>
<dbReference type="SUPFAM" id="SSF51126">
    <property type="entry name" value="Pectin lyase-like"/>
    <property type="match status" value="1"/>
</dbReference>
<dbReference type="SMART" id="SM00710">
    <property type="entry name" value="PbH1"/>
    <property type="match status" value="4"/>
</dbReference>
<dbReference type="Pfam" id="PF00295">
    <property type="entry name" value="Glyco_hydro_28"/>
    <property type="match status" value="1"/>
</dbReference>
<reference evidence="14 15" key="1">
    <citation type="journal article" date="2023" name="G3 (Bethesda)">
        <title>A chromosome-length genome assembly and annotation of blackberry (Rubus argutus, cv. 'Hillquist').</title>
        <authorList>
            <person name="Bruna T."/>
            <person name="Aryal R."/>
            <person name="Dudchenko O."/>
            <person name="Sargent D.J."/>
            <person name="Mead D."/>
            <person name="Buti M."/>
            <person name="Cavallini A."/>
            <person name="Hytonen T."/>
            <person name="Andres J."/>
            <person name="Pham M."/>
            <person name="Weisz D."/>
            <person name="Mascagni F."/>
            <person name="Usai G."/>
            <person name="Natali L."/>
            <person name="Bassil N."/>
            <person name="Fernandez G.E."/>
            <person name="Lomsadze A."/>
            <person name="Armour M."/>
            <person name="Olukolu B."/>
            <person name="Poorten T."/>
            <person name="Britton C."/>
            <person name="Davik J."/>
            <person name="Ashrafi H."/>
            <person name="Aiden E.L."/>
            <person name="Borodovsky M."/>
            <person name="Worthington M."/>
        </authorList>
    </citation>
    <scope>NUCLEOTIDE SEQUENCE [LARGE SCALE GENOMIC DNA]</scope>
    <source>
        <strain evidence="14">PI 553951</strain>
    </source>
</reference>
<keyword evidence="7 12" id="KW-0378">Hydrolase</keyword>
<dbReference type="InterPro" id="IPR012334">
    <property type="entry name" value="Pectin_lyas_fold"/>
</dbReference>
<keyword evidence="15" id="KW-1185">Reference proteome</keyword>
<evidence type="ECO:0000313" key="14">
    <source>
        <dbReference type="EMBL" id="KAK9913084.1"/>
    </source>
</evidence>
<organism evidence="14 15">
    <name type="scientific">Rubus argutus</name>
    <name type="common">Southern blackberry</name>
    <dbReference type="NCBI Taxonomy" id="59490"/>
    <lineage>
        <taxon>Eukaryota</taxon>
        <taxon>Viridiplantae</taxon>
        <taxon>Streptophyta</taxon>
        <taxon>Embryophyta</taxon>
        <taxon>Tracheophyta</taxon>
        <taxon>Spermatophyta</taxon>
        <taxon>Magnoliopsida</taxon>
        <taxon>eudicotyledons</taxon>
        <taxon>Gunneridae</taxon>
        <taxon>Pentapetalae</taxon>
        <taxon>rosids</taxon>
        <taxon>fabids</taxon>
        <taxon>Rosales</taxon>
        <taxon>Rosaceae</taxon>
        <taxon>Rosoideae</taxon>
        <taxon>Rosoideae incertae sedis</taxon>
        <taxon>Rubus</taxon>
    </lineage>
</organism>
<evidence type="ECO:0000256" key="2">
    <source>
        <dbReference type="ARBA" id="ARBA00008834"/>
    </source>
</evidence>
<dbReference type="PROSITE" id="PS00502">
    <property type="entry name" value="POLYGALACTURONASE"/>
    <property type="match status" value="1"/>
</dbReference>
<dbReference type="GO" id="GO:0005975">
    <property type="term" value="P:carbohydrate metabolic process"/>
    <property type="evidence" value="ECO:0007669"/>
    <property type="project" value="InterPro"/>
</dbReference>
<dbReference type="FunFam" id="2.160.20.10:FF:000028">
    <property type="entry name" value="Polygalacturonase QRT2"/>
    <property type="match status" value="1"/>
</dbReference>
<comment type="caution">
    <text evidence="14">The sequence shown here is derived from an EMBL/GenBank/DDBJ whole genome shotgun (WGS) entry which is preliminary data.</text>
</comment>
<evidence type="ECO:0000256" key="10">
    <source>
        <dbReference type="ARBA" id="ARBA00034074"/>
    </source>
</evidence>
<dbReference type="Proteomes" id="UP001457282">
    <property type="component" value="Unassembled WGS sequence"/>
</dbReference>
<sequence length="450" mass="49138">MHSSSQSHILPLLLIILGSSFSFSFGYNPKNPPVLDHHHHHQKTYNGHNLLRAYPKILRTSRRELITASASAKVVYNVNDFGAKANGGDDTEAFRKAWTKACYNSKGRSVDLVVPKNRNYHLKPITFSGPCNSNVTFKIYGTIKASSLQSDYKKDPRYWIMFENLQNFRVEGGGTGIIDGNGRKWWDNSCKVNESLPCTTAPNAATFYECNNLVVANLRFLNAQKMHLAFQNCVHVKALSLIITAPGNSPNTDGIHVTETQDIIINSCRIRTGDDCISIVSGSQNVQARDITCGPGHGISIGSLGAGNSEAQVSDVVVSGAKLIGTTNGLRIKTWQGGSGYAKNIVFKNVLMNNVTNPIIIDQHYCDQEEPCQDQASAVKIRGVVYENVKGTSASTVAVKFDCSESFGCQEVLVQDVNIVPLNDEGIAEASCQNVRLRHMGIVSPKCSSK</sequence>
<gene>
    <name evidence="14" type="ORF">M0R45_036909</name>
</gene>
<dbReference type="InterPro" id="IPR000743">
    <property type="entry name" value="Glyco_hydro_28"/>
</dbReference>
<keyword evidence="5" id="KW-0964">Secreted</keyword>
<evidence type="ECO:0000256" key="4">
    <source>
        <dbReference type="ARBA" id="ARBA00022512"/>
    </source>
</evidence>